<evidence type="ECO:0000256" key="2">
    <source>
        <dbReference type="SAM" id="Phobius"/>
    </source>
</evidence>
<keyword evidence="2" id="KW-1133">Transmembrane helix</keyword>
<feature type="compositionally biased region" description="Acidic residues" evidence="1">
    <location>
        <begin position="83"/>
        <end position="97"/>
    </location>
</feature>
<feature type="transmembrane region" description="Helical" evidence="2">
    <location>
        <begin position="39"/>
        <end position="60"/>
    </location>
</feature>
<evidence type="ECO:0000313" key="4">
    <source>
        <dbReference type="Proteomes" id="UP000199494"/>
    </source>
</evidence>
<organism evidence="3 4">
    <name type="scientific">Prauserella marina</name>
    <dbReference type="NCBI Taxonomy" id="530584"/>
    <lineage>
        <taxon>Bacteria</taxon>
        <taxon>Bacillati</taxon>
        <taxon>Actinomycetota</taxon>
        <taxon>Actinomycetes</taxon>
        <taxon>Pseudonocardiales</taxon>
        <taxon>Pseudonocardiaceae</taxon>
        <taxon>Prauserella</taxon>
    </lineage>
</organism>
<keyword evidence="4" id="KW-1185">Reference proteome</keyword>
<sequence length="258" mass="27349">MTYPPQHDMPGWRGEPGHGARSGTYGGAGVPPRPPKRGLLIGIVSAALVAVVAVGVVFYVTRDGGSGDDGAPVAQGRGGFEISADEPESPEQPGDDTPDSHRGGTWRYIDDLCDRVTIDPYVSGMSEASPRLDFDFELGSGQGSMGCVLNYRGEGRSVVLSVAIWVGSTPEKAKATYEKNIEYYYQDDPVETVLPGDWDQSVVRTGGGISETSVNSAVLLEHVTAYVHVGGSGLPYTEAEIPGMALRTIEEMLELTSV</sequence>
<evidence type="ECO:0000313" key="3">
    <source>
        <dbReference type="EMBL" id="SDC32217.1"/>
    </source>
</evidence>
<gene>
    <name evidence="3" type="ORF">SAMN05421630_1011296</name>
</gene>
<keyword evidence="2" id="KW-0812">Transmembrane</keyword>
<dbReference type="AlphaFoldDB" id="A0A1G6KMS8"/>
<feature type="region of interest" description="Disordered" evidence="1">
    <location>
        <begin position="65"/>
        <end position="103"/>
    </location>
</feature>
<proteinExistence type="predicted"/>
<keyword evidence="2" id="KW-0472">Membrane</keyword>
<accession>A0A1G6KMS8</accession>
<protein>
    <submittedName>
        <fullName evidence="3">Uncharacterized protein</fullName>
    </submittedName>
</protein>
<evidence type="ECO:0000256" key="1">
    <source>
        <dbReference type="SAM" id="MobiDB-lite"/>
    </source>
</evidence>
<dbReference type="EMBL" id="FMZE01000001">
    <property type="protein sequence ID" value="SDC32217.1"/>
    <property type="molecule type" value="Genomic_DNA"/>
</dbReference>
<name>A0A1G6KMS8_9PSEU</name>
<reference evidence="3 4" key="1">
    <citation type="submission" date="2016-10" db="EMBL/GenBank/DDBJ databases">
        <authorList>
            <person name="de Groot N.N."/>
        </authorList>
    </citation>
    <scope>NUCLEOTIDE SEQUENCE [LARGE SCALE GENOMIC DNA]</scope>
    <source>
        <strain evidence="3 4">CGMCC 4.5506</strain>
    </source>
</reference>
<dbReference type="Proteomes" id="UP000199494">
    <property type="component" value="Unassembled WGS sequence"/>
</dbReference>
<feature type="region of interest" description="Disordered" evidence="1">
    <location>
        <begin position="1"/>
        <end position="31"/>
    </location>
</feature>